<dbReference type="Pfam" id="PF03629">
    <property type="entry name" value="SASA"/>
    <property type="match status" value="2"/>
</dbReference>
<keyword evidence="7" id="KW-1185">Reference proteome</keyword>
<dbReference type="InterPro" id="IPR025300">
    <property type="entry name" value="BetaGal_jelly_roll_dom"/>
</dbReference>
<dbReference type="AlphaFoldDB" id="A0A502EWI2"/>
<keyword evidence="3" id="KW-0732">Signal</keyword>
<dbReference type="SUPFAM" id="SSF52266">
    <property type="entry name" value="SGNH hydrolase"/>
    <property type="match status" value="1"/>
</dbReference>
<dbReference type="InterPro" id="IPR005181">
    <property type="entry name" value="SASA"/>
</dbReference>
<comment type="caution">
    <text evidence="6">The sequence shown here is derived from an EMBL/GenBank/DDBJ whole genome shotgun (WGS) entry which is preliminary data.</text>
</comment>
<keyword evidence="1" id="KW-0378">Hydrolase</keyword>
<dbReference type="GO" id="GO:0001681">
    <property type="term" value="F:sialate O-acetylesterase activity"/>
    <property type="evidence" value="ECO:0007669"/>
    <property type="project" value="InterPro"/>
</dbReference>
<gene>
    <name evidence="6" type="ORF">EAH81_10650</name>
</gene>
<accession>A0A502EWI2</accession>
<feature type="chain" id="PRO_5021428360" evidence="3">
    <location>
        <begin position="26"/>
        <end position="658"/>
    </location>
</feature>
<reference evidence="6 7" key="1">
    <citation type="journal article" date="2019" name="Environ. Microbiol.">
        <title>Species interactions and distinct microbial communities in high Arctic permafrost affected cryosols are associated with the CH4 and CO2 gas fluxes.</title>
        <authorList>
            <person name="Altshuler I."/>
            <person name="Hamel J."/>
            <person name="Turney S."/>
            <person name="Magnuson E."/>
            <person name="Levesque R."/>
            <person name="Greer C."/>
            <person name="Whyte L.G."/>
        </authorList>
    </citation>
    <scope>NUCLEOTIDE SEQUENCE [LARGE SCALE GENOMIC DNA]</scope>
    <source>
        <strain evidence="6 7">42</strain>
    </source>
</reference>
<dbReference type="OrthoDB" id="9816001at2"/>
<dbReference type="GO" id="GO:0004553">
    <property type="term" value="F:hydrolase activity, hydrolyzing O-glycosyl compounds"/>
    <property type="evidence" value="ECO:0007669"/>
    <property type="project" value="InterPro"/>
</dbReference>
<organism evidence="6 7">
    <name type="scientific">Flavobacterium pectinovorum</name>
    <dbReference type="NCBI Taxonomy" id="29533"/>
    <lineage>
        <taxon>Bacteria</taxon>
        <taxon>Pseudomonadati</taxon>
        <taxon>Bacteroidota</taxon>
        <taxon>Flavobacteriia</taxon>
        <taxon>Flavobacteriales</taxon>
        <taxon>Flavobacteriaceae</taxon>
        <taxon>Flavobacterium</taxon>
    </lineage>
</organism>
<keyword evidence="2" id="KW-0326">Glycosidase</keyword>
<evidence type="ECO:0000313" key="6">
    <source>
        <dbReference type="EMBL" id="TPG40796.1"/>
    </source>
</evidence>
<protein>
    <submittedName>
        <fullName evidence="6">9-O-acetylesterase</fullName>
    </submittedName>
</protein>
<proteinExistence type="predicted"/>
<sequence length="658" mass="74031">MKRNFFKKMILVLALFVLSSNVVTATVLLPSFFTDNMVLQQKSAVPFWGESDGKSVTITTSWDKKSYTKNVTNGKWNVVLKTPVYGGPYTITIHDGTIKTLNNILIGEVWLCSGQSNMEMPLEGWGKINNYKEEIENANYPQIRLLQAEHIESTLPLNTLTVQHDGWNVCSRKTVADFSATAYFFARKIYNEKKIPIGLIHSSWGGTLIEAWTSSGALTTIHDFDTEIQAMKSETDGAALLQKYNADLADWEMKVIGSDKGFETGKAIWATPNFDDTSWKTMKLPSFFDSNGLGNFDGVVWFRKKVTLSESIIKKDLSISYLADDDDMIWVNGNYIGETKGYNVERHYTIPSKFLNKGENTITIRVFDGSGNGGIYGDENFALKSEKETISLAGNWKYSIGIDSKDLPAKPYLAQGQNRPSAIYNAMIAPLLDYKIKGVIWYQGESNAERAYQYQKLFPLLINDWRGKFKDKNLPFFFVQLANYKQKKEQPTASDWAELREAQFLTLKLPNTGMAVTTDIGNGEDIHPKNKQDVGGRLANIALAKVYNTKIEYSGPLYKSYKIERNIATLDFDFKENIKAKNGELKGFSIAGSDQKFYWAEAKIVNGKVEVYAQEVPNPVAVRYNWADNPDGNLTNASDLPASSFRTDVWAGITQEKK</sequence>
<dbReference type="PANTHER" id="PTHR22901:SF0">
    <property type="entry name" value="SIALATE O-ACETYLESTERASE"/>
    <property type="match status" value="1"/>
</dbReference>
<dbReference type="InterPro" id="IPR039329">
    <property type="entry name" value="SIAE"/>
</dbReference>
<name>A0A502EWI2_9FLAO</name>
<dbReference type="Gene3D" id="3.40.50.1110">
    <property type="entry name" value="SGNH hydrolase"/>
    <property type="match status" value="2"/>
</dbReference>
<evidence type="ECO:0000256" key="3">
    <source>
        <dbReference type="SAM" id="SignalP"/>
    </source>
</evidence>
<evidence type="ECO:0000256" key="1">
    <source>
        <dbReference type="ARBA" id="ARBA00022801"/>
    </source>
</evidence>
<dbReference type="InterPro" id="IPR036514">
    <property type="entry name" value="SGNH_hydro_sf"/>
</dbReference>
<dbReference type="EMBL" id="RCZH01000006">
    <property type="protein sequence ID" value="TPG40796.1"/>
    <property type="molecule type" value="Genomic_DNA"/>
</dbReference>
<feature type="domain" description="Sialate O-acetylesterase" evidence="4">
    <location>
        <begin position="108"/>
        <end position="226"/>
    </location>
</feature>
<evidence type="ECO:0000256" key="2">
    <source>
        <dbReference type="ARBA" id="ARBA00023295"/>
    </source>
</evidence>
<feature type="domain" description="Sialate O-acetylesterase" evidence="4">
    <location>
        <begin position="423"/>
        <end position="541"/>
    </location>
</feature>
<dbReference type="RefSeq" id="WP_140506678.1">
    <property type="nucleotide sequence ID" value="NZ_RCZH01000006.1"/>
</dbReference>
<feature type="signal peptide" evidence="3">
    <location>
        <begin position="1"/>
        <end position="25"/>
    </location>
</feature>
<evidence type="ECO:0000259" key="5">
    <source>
        <dbReference type="Pfam" id="PF13364"/>
    </source>
</evidence>
<dbReference type="SUPFAM" id="SSF49785">
    <property type="entry name" value="Galactose-binding domain-like"/>
    <property type="match status" value="1"/>
</dbReference>
<evidence type="ECO:0000313" key="7">
    <source>
        <dbReference type="Proteomes" id="UP000319700"/>
    </source>
</evidence>
<feature type="domain" description="Beta-galactosidase jelly roll" evidence="5">
    <location>
        <begin position="269"/>
        <end position="366"/>
    </location>
</feature>
<dbReference type="Proteomes" id="UP000319700">
    <property type="component" value="Unassembled WGS sequence"/>
</dbReference>
<dbReference type="GO" id="GO:0005975">
    <property type="term" value="P:carbohydrate metabolic process"/>
    <property type="evidence" value="ECO:0007669"/>
    <property type="project" value="InterPro"/>
</dbReference>
<dbReference type="InterPro" id="IPR008979">
    <property type="entry name" value="Galactose-bd-like_sf"/>
</dbReference>
<dbReference type="Pfam" id="PF13364">
    <property type="entry name" value="BetaGal_ABD2"/>
    <property type="match status" value="1"/>
</dbReference>
<evidence type="ECO:0000259" key="4">
    <source>
        <dbReference type="Pfam" id="PF03629"/>
    </source>
</evidence>
<dbReference type="PANTHER" id="PTHR22901">
    <property type="entry name" value="SIALATE O-ACETYLESTERASE"/>
    <property type="match status" value="1"/>
</dbReference>